<protein>
    <recommendedName>
        <fullName evidence="2">Glycosyl hydrolase-like 10 domain-containing protein</fullName>
    </recommendedName>
</protein>
<dbReference type="KEGG" id="bgok:Pr1d_16420"/>
<keyword evidence="4" id="KW-1185">Reference proteome</keyword>
<name>A0A5B9QBS4_9BACT</name>
<evidence type="ECO:0000259" key="2">
    <source>
        <dbReference type="Pfam" id="PF02638"/>
    </source>
</evidence>
<dbReference type="InterPro" id="IPR017853">
    <property type="entry name" value="GH"/>
</dbReference>
<dbReference type="PANTHER" id="PTHR43405:SF1">
    <property type="entry name" value="GLYCOSYL HYDROLASE DIGH"/>
    <property type="match status" value="1"/>
</dbReference>
<dbReference type="SUPFAM" id="SSF51445">
    <property type="entry name" value="(Trans)glycosidases"/>
    <property type="match status" value="1"/>
</dbReference>
<dbReference type="Gene3D" id="3.20.20.80">
    <property type="entry name" value="Glycosidases"/>
    <property type="match status" value="1"/>
</dbReference>
<dbReference type="PANTHER" id="PTHR43405">
    <property type="entry name" value="GLYCOSYL HYDROLASE DIGH"/>
    <property type="match status" value="1"/>
</dbReference>
<sequence>MNVSLTKAERMSCYQTLVKALLILVSACLLSPNGVLVAKEPPESVKKNLPEVEREFRAAWVATVANIDWPSRPGLSTGEQQAEMIAILDKAVKLNLNAIILQVRPACDALYASKLEPWSEFLTGAMGKPPEPYYDPLEFAITEAHRRGIELHGWFNPYRARHSGSKGPVAENHISKLQPEAVKEYGGYQWLDPGEPAATEHTLAVIRDVVERYDIDGIHMDDYFYPYPVSKDGEPVPFPDDASWEEALAAGTKLSRDDWRRENVNQLVSQMYKDIKHVKPWVKFGISPFGIGRPGSLAQIKGFDQYESLYADAEKWFAEGWVDYFTPQLYWKIGPPQQSYAALLYWWNSQNKAKRHLWPGNYTSRVGGADGKSWPAKEIAAQIWVTRAQEGASGNVHFSMKALLRNSGGIADVLLKNTYQQPALIPASPWLSTSSDNEQIEPKFSVKKSGGEWVVALESNETDTAWLWVVRSKYRGKWHVDIVPGSESVRPMYDKAGQKRKKSPAAVVVSTVNRIGEESPLSWYGSNSP</sequence>
<dbReference type="RefSeq" id="WP_210417918.1">
    <property type="nucleotide sequence ID" value="NZ_CP042913.1"/>
</dbReference>
<feature type="domain" description="Glycosyl hydrolase-like 10" evidence="2">
    <location>
        <begin position="55"/>
        <end position="367"/>
    </location>
</feature>
<accession>A0A5B9QBS4</accession>
<gene>
    <name evidence="3" type="ORF">Pr1d_16420</name>
</gene>
<evidence type="ECO:0000256" key="1">
    <source>
        <dbReference type="ARBA" id="ARBA00022729"/>
    </source>
</evidence>
<dbReference type="EMBL" id="CP042913">
    <property type="protein sequence ID" value="QEG34366.1"/>
    <property type="molecule type" value="Genomic_DNA"/>
</dbReference>
<evidence type="ECO:0000313" key="4">
    <source>
        <dbReference type="Proteomes" id="UP000323917"/>
    </source>
</evidence>
<dbReference type="Pfam" id="PF02638">
    <property type="entry name" value="GHL10"/>
    <property type="match status" value="1"/>
</dbReference>
<dbReference type="InterPro" id="IPR003790">
    <property type="entry name" value="GHL10"/>
</dbReference>
<organism evidence="3 4">
    <name type="scientific">Bythopirellula goksoeyrii</name>
    <dbReference type="NCBI Taxonomy" id="1400387"/>
    <lineage>
        <taxon>Bacteria</taxon>
        <taxon>Pseudomonadati</taxon>
        <taxon>Planctomycetota</taxon>
        <taxon>Planctomycetia</taxon>
        <taxon>Pirellulales</taxon>
        <taxon>Lacipirellulaceae</taxon>
        <taxon>Bythopirellula</taxon>
    </lineage>
</organism>
<proteinExistence type="predicted"/>
<evidence type="ECO:0000313" key="3">
    <source>
        <dbReference type="EMBL" id="QEG34366.1"/>
    </source>
</evidence>
<dbReference type="InterPro" id="IPR052177">
    <property type="entry name" value="Divisome_Glycosyl_Hydrolase"/>
</dbReference>
<dbReference type="Proteomes" id="UP000323917">
    <property type="component" value="Chromosome"/>
</dbReference>
<dbReference type="AlphaFoldDB" id="A0A5B9QBS4"/>
<keyword evidence="1" id="KW-0732">Signal</keyword>
<reference evidence="3 4" key="1">
    <citation type="submission" date="2019-08" db="EMBL/GenBank/DDBJ databases">
        <title>Deep-cultivation of Planctomycetes and their phenomic and genomic characterization uncovers novel biology.</title>
        <authorList>
            <person name="Wiegand S."/>
            <person name="Jogler M."/>
            <person name="Boedeker C."/>
            <person name="Pinto D."/>
            <person name="Vollmers J."/>
            <person name="Rivas-Marin E."/>
            <person name="Kohn T."/>
            <person name="Peeters S.H."/>
            <person name="Heuer A."/>
            <person name="Rast P."/>
            <person name="Oberbeckmann S."/>
            <person name="Bunk B."/>
            <person name="Jeske O."/>
            <person name="Meyerdierks A."/>
            <person name="Storesund J.E."/>
            <person name="Kallscheuer N."/>
            <person name="Luecker S."/>
            <person name="Lage O.M."/>
            <person name="Pohl T."/>
            <person name="Merkel B.J."/>
            <person name="Hornburger P."/>
            <person name="Mueller R.-W."/>
            <person name="Bruemmer F."/>
            <person name="Labrenz M."/>
            <person name="Spormann A.M."/>
            <person name="Op den Camp H."/>
            <person name="Overmann J."/>
            <person name="Amann R."/>
            <person name="Jetten M.S.M."/>
            <person name="Mascher T."/>
            <person name="Medema M.H."/>
            <person name="Devos D.P."/>
            <person name="Kaster A.-K."/>
            <person name="Ovreas L."/>
            <person name="Rohde M."/>
            <person name="Galperin M.Y."/>
            <person name="Jogler C."/>
        </authorList>
    </citation>
    <scope>NUCLEOTIDE SEQUENCE [LARGE SCALE GENOMIC DNA]</scope>
    <source>
        <strain evidence="3 4">Pr1d</strain>
    </source>
</reference>